<proteinExistence type="predicted"/>
<gene>
    <name evidence="1" type="ORF">SEPCBS57363_002838</name>
</gene>
<dbReference type="Proteomes" id="UP001642501">
    <property type="component" value="Unassembled WGS sequence"/>
</dbReference>
<keyword evidence="2" id="KW-1185">Reference proteome</keyword>
<protein>
    <recommendedName>
        <fullName evidence="3">C6 zinc finger domain containing protein</fullName>
    </recommendedName>
</protein>
<name>A0ABP0DIB3_9PEZI</name>
<dbReference type="EMBL" id="CAWUOM010000040">
    <property type="protein sequence ID" value="CAK7267922.1"/>
    <property type="molecule type" value="Genomic_DNA"/>
</dbReference>
<organism evidence="1 2">
    <name type="scientific">Sporothrix epigloea</name>
    <dbReference type="NCBI Taxonomy" id="1892477"/>
    <lineage>
        <taxon>Eukaryota</taxon>
        <taxon>Fungi</taxon>
        <taxon>Dikarya</taxon>
        <taxon>Ascomycota</taxon>
        <taxon>Pezizomycotina</taxon>
        <taxon>Sordariomycetes</taxon>
        <taxon>Sordariomycetidae</taxon>
        <taxon>Ophiostomatales</taxon>
        <taxon>Ophiostomataceae</taxon>
        <taxon>Sporothrix</taxon>
    </lineage>
</organism>
<sequence>MLTSSGSSVDVDLPSVLISRDIELTTTIDLLNTRGLSAHLTTYFTEEVVCPGITPFDNINWQHAKHHIASLGEKCTAVALGMTAVAALHKSTVLNLANSRALVYYSSAKYSLGELLSDPCQDFNISIVVVFLLCLFELLHSGEIAPILKPATPTFIERLTEWAKQPLSSHSPLSVRLVVWLKIIQSITLRGGGQGLLDENVHELLPDYSGLAPNLEALPGHEDEYMPHHMFQVLSAPLFDFYFRLQLLSGELARLTHYHRSRVSGSDQNEVVCSLDDIKSRLRAVWDSRPTIQRQTPETIRTQLAPCMSGALLQLIGICNAAYHAEFVEIDRILGDPLLRWTDSRESIQAIRKIVDDDRQSHFDGHENCDAWSPNSGYIRALFLYAIECMDTEQNQWAVDRIAEIQSPIYHCAYFSAFAKTLSDAQILKGRRVTSKYFSVWYFGSPPPYM</sequence>
<comment type="caution">
    <text evidence="1">The sequence shown here is derived from an EMBL/GenBank/DDBJ whole genome shotgun (WGS) entry which is preliminary data.</text>
</comment>
<accession>A0ABP0DIB3</accession>
<evidence type="ECO:0000313" key="1">
    <source>
        <dbReference type="EMBL" id="CAK7267922.1"/>
    </source>
</evidence>
<reference evidence="1 2" key="1">
    <citation type="submission" date="2024-01" db="EMBL/GenBank/DDBJ databases">
        <authorList>
            <person name="Allen C."/>
            <person name="Tagirdzhanova G."/>
        </authorList>
    </citation>
    <scope>NUCLEOTIDE SEQUENCE [LARGE SCALE GENOMIC DNA]</scope>
    <source>
        <strain evidence="1 2">CBS 573.63</strain>
    </source>
</reference>
<evidence type="ECO:0000313" key="2">
    <source>
        <dbReference type="Proteomes" id="UP001642501"/>
    </source>
</evidence>
<evidence type="ECO:0008006" key="3">
    <source>
        <dbReference type="Google" id="ProtNLM"/>
    </source>
</evidence>